<dbReference type="KEGG" id="vg:18990086"/>
<gene>
    <name evidence="1" type="primary">88</name>
    <name evidence="1" type="ORF">DS6A_88</name>
</gene>
<sequence length="114" mass="12035">MSLDRPDILADLDFEPEPAQCEALTGPAGQRCTAQATTYTKVHALGGCLAAGLTPDGGLVSLFCGRHAAERACKVGELVQASLGTKARLGQFLHCRTCARPITEIASIWEARPL</sequence>
<keyword evidence="2" id="KW-1185">Reference proteome</keyword>
<dbReference type="Proteomes" id="UP000005857">
    <property type="component" value="Segment"/>
</dbReference>
<dbReference type="EMBL" id="JN698994">
    <property type="protein sequence ID" value="AER47642.1"/>
    <property type="molecule type" value="Genomic_DNA"/>
</dbReference>
<proteinExistence type="predicted"/>
<dbReference type="RefSeq" id="YP_009018776.1">
    <property type="nucleotide sequence ID" value="NC_023744.1"/>
</dbReference>
<organism evidence="1 2">
    <name type="scientific">Mycobacterium phage DS6A</name>
    <dbReference type="NCBI Taxonomy" id="45764"/>
    <lineage>
        <taxon>Viruses</taxon>
        <taxon>Duplodnaviria</taxon>
        <taxon>Heunggongvirae</taxon>
        <taxon>Uroviricota</taxon>
        <taxon>Caudoviricetes</taxon>
        <taxon>Hnatkovirus</taxon>
        <taxon>Hnatkovirus DS6A</taxon>
    </lineage>
</organism>
<protein>
    <submittedName>
        <fullName evidence="1">Uncharacterized protein</fullName>
    </submittedName>
</protein>
<accession>G8I4J8</accession>
<evidence type="ECO:0000313" key="2">
    <source>
        <dbReference type="Proteomes" id="UP000005857"/>
    </source>
</evidence>
<reference evidence="1 2" key="1">
    <citation type="journal article" date="2012" name="J. Virol.">
        <title>Complete Genome Sequences of 138 Mycobacteriophages.</title>
        <authorList>
            <consortium name="the Science Education Alliance Phage Hunters Advancing Genomics and Evolutionary Science Program"/>
            <consortium name="the KwaZulu-Natal Research Institute for Tuberculosis and HIV Mycobacterial Genetics Course Students"/>
            <consortium name="the Phage Hunters Integrating Research and Education Program"/>
            <person name="Hatfull G.F."/>
        </authorList>
    </citation>
    <scope>NUCLEOTIDE SEQUENCE [LARGE SCALE GENOMIC DNA]</scope>
</reference>
<evidence type="ECO:0000313" key="1">
    <source>
        <dbReference type="EMBL" id="AER47642.1"/>
    </source>
</evidence>
<dbReference type="GeneID" id="18990086"/>
<name>G8I4J8_9CAUD</name>